<dbReference type="PANTHER" id="PTHR30093">
    <property type="entry name" value="GENERAL SECRETION PATHWAY PROTEIN G"/>
    <property type="match status" value="1"/>
</dbReference>
<dbReference type="InterPro" id="IPR012902">
    <property type="entry name" value="N_methyl_site"/>
</dbReference>
<dbReference type="InterPro" id="IPR011453">
    <property type="entry name" value="DUF1559"/>
</dbReference>
<proteinExistence type="predicted"/>
<evidence type="ECO:0000259" key="1">
    <source>
        <dbReference type="Pfam" id="PF07596"/>
    </source>
</evidence>
<dbReference type="Pfam" id="PF07596">
    <property type="entry name" value="SBP_bac_10"/>
    <property type="match status" value="1"/>
</dbReference>
<sequence>MRRRAITFIELLIVIGIVAIIFAFAFPAVQSARESSRRIQCQNNTRQTLIGIQSHHTTFGALPSFYNGTKLSYPLREWDLFHMHSWRVPLLPYVEQSALKETIAWDLLATESKNLEVAQTIVPTFICPSGNDPSEMGWGAKHGAFGTPFEQLTDHDKYRVVRSDYDAMAGIQKLPDLHVPDGDSIDYVTLGIWGWPVFSTGQTSNSRLSSYRQGKFRDVRDGLSNTIAIVERTGKPIEYTDGRPDTSSDPNANYPGQVGWSASNSYMWSINGNGIGVNDNNARGIYSFHAGGAYVGMADGAVRFLSESTDYETLIHLYGRSDGGLPERIR</sequence>
<comment type="caution">
    <text evidence="2">The sequence shown here is derived from an EMBL/GenBank/DDBJ whole genome shotgun (WGS) entry which is preliminary data.</text>
</comment>
<dbReference type="RefSeq" id="WP_289167623.1">
    <property type="nucleotide sequence ID" value="NZ_JASZZN010000083.1"/>
</dbReference>
<dbReference type="PANTHER" id="PTHR30093:SF2">
    <property type="entry name" value="TYPE II SECRETION SYSTEM PROTEIN H"/>
    <property type="match status" value="1"/>
</dbReference>
<accession>A0ABT7PSM3</accession>
<gene>
    <name evidence="2" type="ORF">QTN89_28860</name>
</gene>
<organism evidence="2 3">
    <name type="scientific">Roseiconus lacunae</name>
    <dbReference type="NCBI Taxonomy" id="2605694"/>
    <lineage>
        <taxon>Bacteria</taxon>
        <taxon>Pseudomonadati</taxon>
        <taxon>Planctomycetota</taxon>
        <taxon>Planctomycetia</taxon>
        <taxon>Pirellulales</taxon>
        <taxon>Pirellulaceae</taxon>
        <taxon>Roseiconus</taxon>
    </lineage>
</organism>
<protein>
    <submittedName>
        <fullName evidence="2">DUF1559 domain-containing protein</fullName>
    </submittedName>
</protein>
<evidence type="ECO:0000313" key="3">
    <source>
        <dbReference type="Proteomes" id="UP001239462"/>
    </source>
</evidence>
<keyword evidence="3" id="KW-1185">Reference proteome</keyword>
<dbReference type="EMBL" id="JASZZN010000083">
    <property type="protein sequence ID" value="MDM4019498.1"/>
    <property type="molecule type" value="Genomic_DNA"/>
</dbReference>
<reference evidence="2 3" key="1">
    <citation type="submission" date="2023-06" db="EMBL/GenBank/DDBJ databases">
        <title>Roseiconus lacunae JC819 isolated from Gulf of Mannar region, Tamil Nadu.</title>
        <authorList>
            <person name="Pk S."/>
            <person name="Ch S."/>
            <person name="Ch V.R."/>
        </authorList>
    </citation>
    <scope>NUCLEOTIDE SEQUENCE [LARGE SCALE GENOMIC DNA]</scope>
    <source>
        <strain evidence="2 3">JC819</strain>
    </source>
</reference>
<dbReference type="SUPFAM" id="SSF54523">
    <property type="entry name" value="Pili subunits"/>
    <property type="match status" value="1"/>
</dbReference>
<feature type="domain" description="DUF1559" evidence="1">
    <location>
        <begin position="30"/>
        <end position="311"/>
    </location>
</feature>
<dbReference type="Proteomes" id="UP001239462">
    <property type="component" value="Unassembled WGS sequence"/>
</dbReference>
<dbReference type="Gene3D" id="3.30.700.10">
    <property type="entry name" value="Glycoprotein, Type 4 Pilin"/>
    <property type="match status" value="1"/>
</dbReference>
<dbReference type="InterPro" id="IPR045584">
    <property type="entry name" value="Pilin-like"/>
</dbReference>
<dbReference type="NCBIfam" id="TIGR02532">
    <property type="entry name" value="IV_pilin_GFxxxE"/>
    <property type="match status" value="1"/>
</dbReference>
<name>A0ABT7PSM3_9BACT</name>
<evidence type="ECO:0000313" key="2">
    <source>
        <dbReference type="EMBL" id="MDM4019498.1"/>
    </source>
</evidence>
<dbReference type="InterPro" id="IPR027558">
    <property type="entry name" value="Pre_pil_HX9DG_C"/>
</dbReference>
<dbReference type="NCBIfam" id="TIGR04294">
    <property type="entry name" value="pre_pil_HX9DG"/>
    <property type="match status" value="1"/>
</dbReference>